<dbReference type="Gene3D" id="3.40.50.1580">
    <property type="entry name" value="Nucleoside phosphorylase domain"/>
    <property type="match status" value="1"/>
</dbReference>
<dbReference type="GeneID" id="55996856"/>
<evidence type="ECO:0000259" key="1">
    <source>
        <dbReference type="Pfam" id="PF01048"/>
    </source>
</evidence>
<evidence type="ECO:0000313" key="3">
    <source>
        <dbReference type="Proteomes" id="UP000509510"/>
    </source>
</evidence>
<dbReference type="GO" id="GO:0003824">
    <property type="term" value="F:catalytic activity"/>
    <property type="evidence" value="ECO:0007669"/>
    <property type="project" value="InterPro"/>
</dbReference>
<dbReference type="EMBL" id="CP055902">
    <property type="protein sequence ID" value="QKX62214.1"/>
    <property type="molecule type" value="Genomic_DNA"/>
</dbReference>
<dbReference type="CDD" id="cd09008">
    <property type="entry name" value="MTAN"/>
    <property type="match status" value="1"/>
</dbReference>
<accession>A0A7H8R772</accession>
<protein>
    <recommendedName>
        <fullName evidence="1">Nucleoside phosphorylase domain-containing protein</fullName>
    </recommendedName>
</protein>
<dbReference type="SUPFAM" id="SSF53167">
    <property type="entry name" value="Purine and uridine phosphorylases"/>
    <property type="match status" value="1"/>
</dbReference>
<sequence length="334" mass="37001">MATTTKMSPLNRNSYSVAILCPLEVERSAIRGMMDEEHEQLPSVTGDFKIYTLGQLSGHNVVVASLPVGHQGKVSAAHVANRISESFPSISLRLLVGTAGGIPSTRNNIRLGDVVISIPSGDKSGVVEYDLGKSTITGFQRKGYLYPPPTEWLTVLPQMQSDHRLHGSNVTQFISEMLDRYPQMSEYSRPPDSTDLLFNSNYHHESREITCKDCGKYQTVERPTREESNVPQLHYGLIASGDQVIKNASEREKISESLDDALCFEMEAAGLMNEFRCIVIRGISNYADSHKNDLWQRYAAAAAAGVAKELLGYKNPAIGTQKFIESAFEWELLV</sequence>
<keyword evidence="3" id="KW-1185">Reference proteome</keyword>
<dbReference type="OrthoDB" id="1577640at2759"/>
<dbReference type="GO" id="GO:0009116">
    <property type="term" value="P:nucleoside metabolic process"/>
    <property type="evidence" value="ECO:0007669"/>
    <property type="project" value="InterPro"/>
</dbReference>
<dbReference type="AlphaFoldDB" id="A0A7H8R772"/>
<dbReference type="InterPro" id="IPR000845">
    <property type="entry name" value="Nucleoside_phosphorylase_d"/>
</dbReference>
<gene>
    <name evidence="2" type="ORF">TRUGW13939_09373</name>
</gene>
<feature type="domain" description="Nucleoside phosphorylase" evidence="1">
    <location>
        <begin position="17"/>
        <end position="306"/>
    </location>
</feature>
<dbReference type="Pfam" id="PF01048">
    <property type="entry name" value="PNP_UDP_1"/>
    <property type="match status" value="1"/>
</dbReference>
<dbReference type="InterPro" id="IPR035994">
    <property type="entry name" value="Nucleoside_phosphorylase_sf"/>
</dbReference>
<evidence type="ECO:0000313" key="2">
    <source>
        <dbReference type="EMBL" id="QKX62214.1"/>
    </source>
</evidence>
<dbReference type="InterPro" id="IPR053137">
    <property type="entry name" value="NLR-like"/>
</dbReference>
<reference evidence="3" key="1">
    <citation type="submission" date="2020-06" db="EMBL/GenBank/DDBJ databases">
        <title>A chromosome-scale genome assembly of Talaromyces rugulosus W13939.</title>
        <authorList>
            <person name="Wang B."/>
            <person name="Guo L."/>
            <person name="Ye K."/>
            <person name="Wang L."/>
        </authorList>
    </citation>
    <scope>NUCLEOTIDE SEQUENCE [LARGE SCALE GENOMIC DNA]</scope>
    <source>
        <strain evidence="3">W13939</strain>
    </source>
</reference>
<dbReference type="RefSeq" id="XP_035348388.1">
    <property type="nucleotide sequence ID" value="XM_035492495.1"/>
</dbReference>
<dbReference type="PANTHER" id="PTHR46082:SF11">
    <property type="entry name" value="AAA+ ATPASE DOMAIN-CONTAINING PROTEIN-RELATED"/>
    <property type="match status" value="1"/>
</dbReference>
<dbReference type="PANTHER" id="PTHR46082">
    <property type="entry name" value="ATP/GTP-BINDING PROTEIN-RELATED"/>
    <property type="match status" value="1"/>
</dbReference>
<dbReference type="Proteomes" id="UP000509510">
    <property type="component" value="Chromosome V"/>
</dbReference>
<organism evidence="2 3">
    <name type="scientific">Talaromyces rugulosus</name>
    <name type="common">Penicillium rugulosum</name>
    <dbReference type="NCBI Taxonomy" id="121627"/>
    <lineage>
        <taxon>Eukaryota</taxon>
        <taxon>Fungi</taxon>
        <taxon>Dikarya</taxon>
        <taxon>Ascomycota</taxon>
        <taxon>Pezizomycotina</taxon>
        <taxon>Eurotiomycetes</taxon>
        <taxon>Eurotiomycetidae</taxon>
        <taxon>Eurotiales</taxon>
        <taxon>Trichocomaceae</taxon>
        <taxon>Talaromyces</taxon>
        <taxon>Talaromyces sect. Islandici</taxon>
    </lineage>
</organism>
<name>A0A7H8R772_TALRU</name>
<dbReference type="KEGG" id="trg:TRUGW13939_09373"/>
<proteinExistence type="predicted"/>